<sequence length="513" mass="53588">MIDKSTTTTGTSQQYPTQSVQYSAPQDTTGYTSGQGQAQTFVANQDSLQNYGIDSQSSSVPIASNIGTQTDTATAQQSQQNSAMPGYLPNYTGDQYTDPQRIQETQQLNSEFYQSIGGEPSYPGGVTPSASTTNTVTSTVQPQQQPASGLVSAGAGYGYTAYSSPSITYGTLTGNTGISYYGLAYNPPSVSNTYNPLGYTVASTDYSTPNEIYPVTATAAPMYETSSPITTTTPQITATSVAPTYLSTQPNYIAGQPYYNQQGQQIGTYGYNPNLSPASFTTTATSLGTTSLNSISVSDFGDITAQPLYTTATGLYGNDMTGASVTATPISTYTDAYTAQNYYPSTLSSTANPVYSTSGYSGANSFLDSTATTTSLPFHSVMSSYNTLTSSDTANQETSDYRDLTGATFNEQQLYNTTPYTTVASDGTSSGSVSLAVADSSMTGSVSNTVNPTISTLNPANVPSTINSIDATGVSSVTTTANPEALTDSEIVLAPELVSTPIFSTNYAKRSVN</sequence>
<evidence type="ECO:0000313" key="2">
    <source>
        <dbReference type="Proteomes" id="UP000046393"/>
    </source>
</evidence>
<protein>
    <submittedName>
        <fullName evidence="3">Protein-tyrosine-phosphatase</fullName>
    </submittedName>
</protein>
<reference evidence="3" key="1">
    <citation type="submission" date="2017-02" db="UniProtKB">
        <authorList>
            <consortium name="WormBaseParasite"/>
        </authorList>
    </citation>
    <scope>IDENTIFICATION</scope>
</reference>
<dbReference type="AlphaFoldDB" id="A0A0N5AFQ3"/>
<feature type="compositionally biased region" description="Polar residues" evidence="1">
    <location>
        <begin position="20"/>
        <end position="34"/>
    </location>
</feature>
<feature type="region of interest" description="Disordered" evidence="1">
    <location>
        <begin position="1"/>
        <end position="34"/>
    </location>
</feature>
<keyword evidence="2" id="KW-1185">Reference proteome</keyword>
<feature type="compositionally biased region" description="Low complexity" evidence="1">
    <location>
        <begin position="126"/>
        <end position="148"/>
    </location>
</feature>
<dbReference type="WBParaSite" id="SMUV_0000311601-mRNA-1">
    <property type="protein sequence ID" value="SMUV_0000311601-mRNA-1"/>
    <property type="gene ID" value="SMUV_0000311601"/>
</dbReference>
<proteinExistence type="predicted"/>
<name>A0A0N5AFQ3_9BILA</name>
<dbReference type="Proteomes" id="UP000046393">
    <property type="component" value="Unplaced"/>
</dbReference>
<accession>A0A0N5AFQ3</accession>
<evidence type="ECO:0000313" key="3">
    <source>
        <dbReference type="WBParaSite" id="SMUV_0000311601-mRNA-1"/>
    </source>
</evidence>
<organism evidence="2 3">
    <name type="scientific">Syphacia muris</name>
    <dbReference type="NCBI Taxonomy" id="451379"/>
    <lineage>
        <taxon>Eukaryota</taxon>
        <taxon>Metazoa</taxon>
        <taxon>Ecdysozoa</taxon>
        <taxon>Nematoda</taxon>
        <taxon>Chromadorea</taxon>
        <taxon>Rhabditida</taxon>
        <taxon>Spirurina</taxon>
        <taxon>Oxyuridomorpha</taxon>
        <taxon>Oxyuroidea</taxon>
        <taxon>Oxyuridae</taxon>
        <taxon>Syphacia</taxon>
    </lineage>
</organism>
<feature type="region of interest" description="Disordered" evidence="1">
    <location>
        <begin position="126"/>
        <end position="150"/>
    </location>
</feature>
<dbReference type="STRING" id="451379.A0A0N5AFQ3"/>
<evidence type="ECO:0000256" key="1">
    <source>
        <dbReference type="SAM" id="MobiDB-lite"/>
    </source>
</evidence>
<feature type="compositionally biased region" description="Low complexity" evidence="1">
    <location>
        <begin position="1"/>
        <end position="19"/>
    </location>
</feature>